<protein>
    <submittedName>
        <fullName evidence="2">Uncharacterized protein</fullName>
    </submittedName>
</protein>
<evidence type="ECO:0000313" key="3">
    <source>
        <dbReference type="Proteomes" id="UP000626109"/>
    </source>
</evidence>
<accession>A0A813LEF1</accession>
<dbReference type="Proteomes" id="UP000626109">
    <property type="component" value="Unassembled WGS sequence"/>
</dbReference>
<gene>
    <name evidence="2" type="ORF">PGLA2088_LOCUS44784</name>
</gene>
<organism evidence="2 3">
    <name type="scientific">Polarella glacialis</name>
    <name type="common">Dinoflagellate</name>
    <dbReference type="NCBI Taxonomy" id="89957"/>
    <lineage>
        <taxon>Eukaryota</taxon>
        <taxon>Sar</taxon>
        <taxon>Alveolata</taxon>
        <taxon>Dinophyceae</taxon>
        <taxon>Suessiales</taxon>
        <taxon>Suessiaceae</taxon>
        <taxon>Polarella</taxon>
    </lineage>
</organism>
<comment type="caution">
    <text evidence="2">The sequence shown here is derived from an EMBL/GenBank/DDBJ whole genome shotgun (WGS) entry which is preliminary data.</text>
</comment>
<evidence type="ECO:0000313" key="2">
    <source>
        <dbReference type="EMBL" id="CAE8727347.1"/>
    </source>
</evidence>
<evidence type="ECO:0000256" key="1">
    <source>
        <dbReference type="SAM" id="MobiDB-lite"/>
    </source>
</evidence>
<feature type="non-terminal residue" evidence="2">
    <location>
        <position position="194"/>
    </location>
</feature>
<reference evidence="2" key="1">
    <citation type="submission" date="2021-02" db="EMBL/GenBank/DDBJ databases">
        <authorList>
            <person name="Dougan E. K."/>
            <person name="Rhodes N."/>
            <person name="Thang M."/>
            <person name="Chan C."/>
        </authorList>
    </citation>
    <scope>NUCLEOTIDE SEQUENCE</scope>
</reference>
<dbReference type="EMBL" id="CAJNNW010035374">
    <property type="protein sequence ID" value="CAE8727347.1"/>
    <property type="molecule type" value="Genomic_DNA"/>
</dbReference>
<sequence>VGALTETLVTELDTLLAETRHHAILESLEAWRGNPKRPREGVLALERMALAGPQPQSFDWPDLGYPATLSEVCGSLLSGPTEPAAQGLRPGVPSSSSTACERSSESSGQEERPVPRSVDAQEPVAAQESRSAVMAALEEFGPERRGQLLRQLEQQQLLEQAGQRTHHSQPLPAGQHQQQQQPQQQPQQQQRLQQ</sequence>
<proteinExistence type="predicted"/>
<feature type="compositionally biased region" description="Low complexity" evidence="1">
    <location>
        <begin position="94"/>
        <end position="107"/>
    </location>
</feature>
<feature type="region of interest" description="Disordered" evidence="1">
    <location>
        <begin position="153"/>
        <end position="194"/>
    </location>
</feature>
<name>A0A813LEF1_POLGL</name>
<feature type="region of interest" description="Disordered" evidence="1">
    <location>
        <begin position="78"/>
        <end position="130"/>
    </location>
</feature>
<dbReference type="AlphaFoldDB" id="A0A813LEF1"/>